<feature type="chain" id="PRO_5041440717" evidence="1">
    <location>
        <begin position="20"/>
        <end position="91"/>
    </location>
</feature>
<sequence length="91" mass="10250">MKTSTLTIVFLCLVAVIHGHLGAGHNYKQCVINWRNRVLYDLSSTPRVLSSVEIRQIQDYISRVKPKGDGAVKGLYFCSKGKGRQEMLIEL</sequence>
<evidence type="ECO:0000313" key="3">
    <source>
        <dbReference type="Proteomes" id="UP001175271"/>
    </source>
</evidence>
<dbReference type="AlphaFoldDB" id="A0AA39HM52"/>
<name>A0AA39HM52_9BILA</name>
<proteinExistence type="predicted"/>
<accession>A0AA39HM52</accession>
<evidence type="ECO:0000256" key="1">
    <source>
        <dbReference type="SAM" id="SignalP"/>
    </source>
</evidence>
<evidence type="ECO:0000313" key="2">
    <source>
        <dbReference type="EMBL" id="KAK0408411.1"/>
    </source>
</evidence>
<reference evidence="2" key="1">
    <citation type="submission" date="2023-06" db="EMBL/GenBank/DDBJ databases">
        <title>Genomic analysis of the entomopathogenic nematode Steinernema hermaphroditum.</title>
        <authorList>
            <person name="Schwarz E.M."/>
            <person name="Heppert J.K."/>
            <person name="Baniya A."/>
            <person name="Schwartz H.T."/>
            <person name="Tan C.-H."/>
            <person name="Antoshechkin I."/>
            <person name="Sternberg P.W."/>
            <person name="Goodrich-Blair H."/>
            <person name="Dillman A.R."/>
        </authorList>
    </citation>
    <scope>NUCLEOTIDE SEQUENCE</scope>
    <source>
        <strain evidence="2">PS9179</strain>
        <tissue evidence="2">Whole animal</tissue>
    </source>
</reference>
<comment type="caution">
    <text evidence="2">The sequence shown here is derived from an EMBL/GenBank/DDBJ whole genome shotgun (WGS) entry which is preliminary data.</text>
</comment>
<organism evidence="2 3">
    <name type="scientific">Steinernema hermaphroditum</name>
    <dbReference type="NCBI Taxonomy" id="289476"/>
    <lineage>
        <taxon>Eukaryota</taxon>
        <taxon>Metazoa</taxon>
        <taxon>Ecdysozoa</taxon>
        <taxon>Nematoda</taxon>
        <taxon>Chromadorea</taxon>
        <taxon>Rhabditida</taxon>
        <taxon>Tylenchina</taxon>
        <taxon>Panagrolaimomorpha</taxon>
        <taxon>Strongyloidoidea</taxon>
        <taxon>Steinernematidae</taxon>
        <taxon>Steinernema</taxon>
    </lineage>
</organism>
<feature type="signal peptide" evidence="1">
    <location>
        <begin position="1"/>
        <end position="19"/>
    </location>
</feature>
<keyword evidence="1" id="KW-0732">Signal</keyword>
<keyword evidence="3" id="KW-1185">Reference proteome</keyword>
<gene>
    <name evidence="2" type="ORF">QR680_003939</name>
</gene>
<dbReference type="Proteomes" id="UP001175271">
    <property type="component" value="Unassembled WGS sequence"/>
</dbReference>
<protein>
    <submittedName>
        <fullName evidence="2">Uncharacterized protein</fullName>
    </submittedName>
</protein>
<dbReference type="EMBL" id="JAUCMV010000003">
    <property type="protein sequence ID" value="KAK0408411.1"/>
    <property type="molecule type" value="Genomic_DNA"/>
</dbReference>